<gene>
    <name evidence="1" type="ORF">HPB50_017962</name>
</gene>
<dbReference type="Proteomes" id="UP000821845">
    <property type="component" value="Chromosome 10"/>
</dbReference>
<proteinExistence type="predicted"/>
<protein>
    <submittedName>
        <fullName evidence="1">Uncharacterized protein</fullName>
    </submittedName>
</protein>
<sequence>MQPELPRLVLMAGRNKDALLRTLDRMEAEGPYPDSGYALLNRVGQPNVRQFPFRGYAVVPVVQDPEVVAEVVKVVEQAPPVKRPLWFVFTGMGCQWNAMARQMMHFDLFARSIRSLHELLLEVGVDLIDLVTSDEPRNPTMVSPFVAIASIQVALVDMLRAVGPPARRHRGSLGRRGLTWTEAEKRCPTDVYLACHNAEDSVTVSGPAEAVAKMVAELKSENVFAREVNSLDVAFHSPHIEGIGTALHEALRKVIPESKPRSDRWISSSVPESRWKEPSSQQCSAEYHTNNFLGPVLFREALTHVPEDAILLEVGPHCLLQAILRRAVGPHASCLGLMKRHVDNIDFFLNSLGQLHTMGVQMDLSPLYPPVPWPVPRGTPSIAHLVSWDHTQSWTVVGWKDFPTCGSGEMERALLFTTSLARRCEKPLNQVPVIFEDVTFCRATILPKSGSVRFQVITMPVSGEFEVCEAGAVVAKGRIRAAEEGEKVLREDPPVSPVADVAYDLDTADVYKELRLRGYEYCGAFQGILKADIHKPCGKLKWEDNWVTFIDSMLQMGVLVEPLRTFMLPTRIQSCTIDPRVHAQVVEKVGDSGVDAVYCPYLNTFRAGGVEIRGLDATVAQRRPVRQAPVLEEYLFVPYVDDEAARFERQRDVREYVEVCCGVARRLLESYGENKARIREIMNGYPVVSERVLEQYTENVAENQGILRVLVTLTKQCSDSASLASAVKSALLDSKELIESDLLNTNLFLEEPLKCLLDVVLENMGFKKITILELASKGSTSVAGSTGVFPAVLIQRHP</sequence>
<dbReference type="EMBL" id="CM023490">
    <property type="protein sequence ID" value="KAH6943236.1"/>
    <property type="molecule type" value="Genomic_DNA"/>
</dbReference>
<organism evidence="1 2">
    <name type="scientific">Hyalomma asiaticum</name>
    <name type="common">Tick</name>
    <dbReference type="NCBI Taxonomy" id="266040"/>
    <lineage>
        <taxon>Eukaryota</taxon>
        <taxon>Metazoa</taxon>
        <taxon>Ecdysozoa</taxon>
        <taxon>Arthropoda</taxon>
        <taxon>Chelicerata</taxon>
        <taxon>Arachnida</taxon>
        <taxon>Acari</taxon>
        <taxon>Parasitiformes</taxon>
        <taxon>Ixodida</taxon>
        <taxon>Ixodoidea</taxon>
        <taxon>Ixodidae</taxon>
        <taxon>Hyalomminae</taxon>
        <taxon>Hyalomma</taxon>
    </lineage>
</organism>
<reference evidence="1" key="1">
    <citation type="submission" date="2020-05" db="EMBL/GenBank/DDBJ databases">
        <title>Large-scale comparative analyses of tick genomes elucidate their genetic diversity and vector capacities.</title>
        <authorList>
            <person name="Jia N."/>
            <person name="Wang J."/>
            <person name="Shi W."/>
            <person name="Du L."/>
            <person name="Sun Y."/>
            <person name="Zhan W."/>
            <person name="Jiang J."/>
            <person name="Wang Q."/>
            <person name="Zhang B."/>
            <person name="Ji P."/>
            <person name="Sakyi L.B."/>
            <person name="Cui X."/>
            <person name="Yuan T."/>
            <person name="Jiang B."/>
            <person name="Yang W."/>
            <person name="Lam T.T.-Y."/>
            <person name="Chang Q."/>
            <person name="Ding S."/>
            <person name="Wang X."/>
            <person name="Zhu J."/>
            <person name="Ruan X."/>
            <person name="Zhao L."/>
            <person name="Wei J."/>
            <person name="Que T."/>
            <person name="Du C."/>
            <person name="Cheng J."/>
            <person name="Dai P."/>
            <person name="Han X."/>
            <person name="Huang E."/>
            <person name="Gao Y."/>
            <person name="Liu J."/>
            <person name="Shao H."/>
            <person name="Ye R."/>
            <person name="Li L."/>
            <person name="Wei W."/>
            <person name="Wang X."/>
            <person name="Wang C."/>
            <person name="Yang T."/>
            <person name="Huo Q."/>
            <person name="Li W."/>
            <person name="Guo W."/>
            <person name="Chen H."/>
            <person name="Zhou L."/>
            <person name="Ni X."/>
            <person name="Tian J."/>
            <person name="Zhou Y."/>
            <person name="Sheng Y."/>
            <person name="Liu T."/>
            <person name="Pan Y."/>
            <person name="Xia L."/>
            <person name="Li J."/>
            <person name="Zhao F."/>
            <person name="Cao W."/>
        </authorList>
    </citation>
    <scope>NUCLEOTIDE SEQUENCE</scope>
    <source>
        <strain evidence="1">Hyas-2018</strain>
    </source>
</reference>
<evidence type="ECO:0000313" key="1">
    <source>
        <dbReference type="EMBL" id="KAH6943236.1"/>
    </source>
</evidence>
<comment type="caution">
    <text evidence="1">The sequence shown here is derived from an EMBL/GenBank/DDBJ whole genome shotgun (WGS) entry which is preliminary data.</text>
</comment>
<name>A0ACB7TAS8_HYAAI</name>
<evidence type="ECO:0000313" key="2">
    <source>
        <dbReference type="Proteomes" id="UP000821845"/>
    </source>
</evidence>
<accession>A0ACB7TAS8</accession>
<keyword evidence="2" id="KW-1185">Reference proteome</keyword>